<keyword evidence="3 6" id="KW-0812">Transmembrane</keyword>
<dbReference type="RefSeq" id="WP_188900478.1">
    <property type="nucleotide sequence ID" value="NZ_BMKS01000006.1"/>
</dbReference>
<accession>A0A8J2ZC00</accession>
<evidence type="ECO:0000256" key="4">
    <source>
        <dbReference type="ARBA" id="ARBA00022989"/>
    </source>
</evidence>
<evidence type="ECO:0000313" key="7">
    <source>
        <dbReference type="EMBL" id="GGG35356.1"/>
    </source>
</evidence>
<sequence length="209" mass="20974">MEAQLALLLPVWLVALATPGPDTLAVSHAALSGGRRPGLACAAGVATGIAIWAAAALCGLALLFAQAGWLYRIVTLIGAAYLVLLGARMLRAAWNGGDAAAATVAAGGAPAPAKAFRRGLITNLANPKAAALFGSLFAVALSPHPGLVEGATLALAFAGTCLAWYALLAALLARPRDAVAYRRAARGVNALAGAAFLGFGVRLAWAEAR</sequence>
<dbReference type="GO" id="GO:0005886">
    <property type="term" value="C:plasma membrane"/>
    <property type="evidence" value="ECO:0007669"/>
    <property type="project" value="UniProtKB-SubCell"/>
</dbReference>
<evidence type="ECO:0000313" key="8">
    <source>
        <dbReference type="Proteomes" id="UP000597507"/>
    </source>
</evidence>
<reference evidence="7 8" key="1">
    <citation type="journal article" date="2014" name="Int. J. Syst. Evol. Microbiol.">
        <title>Complete genome sequence of Corynebacterium casei LMG S-19264T (=DSM 44701T), isolated from a smear-ripened cheese.</title>
        <authorList>
            <consortium name="US DOE Joint Genome Institute (JGI-PGF)"/>
            <person name="Walter F."/>
            <person name="Albersmeier A."/>
            <person name="Kalinowski J."/>
            <person name="Ruckert C."/>
        </authorList>
    </citation>
    <scope>NUCLEOTIDE SEQUENCE [LARGE SCALE GENOMIC DNA]</scope>
    <source>
        <strain evidence="7 8">CGMCC 1.16330</strain>
    </source>
</reference>
<feature type="transmembrane region" description="Helical" evidence="6">
    <location>
        <begin position="69"/>
        <end position="87"/>
    </location>
</feature>
<dbReference type="PANTHER" id="PTHR30086">
    <property type="entry name" value="ARGININE EXPORTER PROTEIN ARGO"/>
    <property type="match status" value="1"/>
</dbReference>
<organism evidence="7 8">
    <name type="scientific">Caldovatus sediminis</name>
    <dbReference type="NCBI Taxonomy" id="2041189"/>
    <lineage>
        <taxon>Bacteria</taxon>
        <taxon>Pseudomonadati</taxon>
        <taxon>Pseudomonadota</taxon>
        <taxon>Alphaproteobacteria</taxon>
        <taxon>Acetobacterales</taxon>
        <taxon>Roseomonadaceae</taxon>
        <taxon>Caldovatus</taxon>
    </lineage>
</organism>
<evidence type="ECO:0000256" key="5">
    <source>
        <dbReference type="ARBA" id="ARBA00023136"/>
    </source>
</evidence>
<dbReference type="PANTHER" id="PTHR30086:SF20">
    <property type="entry name" value="ARGININE EXPORTER PROTEIN ARGO-RELATED"/>
    <property type="match status" value="1"/>
</dbReference>
<dbReference type="InterPro" id="IPR001123">
    <property type="entry name" value="LeuE-type"/>
</dbReference>
<keyword evidence="5 6" id="KW-0472">Membrane</keyword>
<gene>
    <name evidence="7" type="primary">rhtC</name>
    <name evidence="7" type="ORF">GCM10010964_24040</name>
</gene>
<dbReference type="PIRSF" id="PIRSF006324">
    <property type="entry name" value="LeuE"/>
    <property type="match status" value="1"/>
</dbReference>
<keyword evidence="4 6" id="KW-1133">Transmembrane helix</keyword>
<dbReference type="EMBL" id="BMKS01000006">
    <property type="protein sequence ID" value="GGG35356.1"/>
    <property type="molecule type" value="Genomic_DNA"/>
</dbReference>
<dbReference type="Pfam" id="PF01810">
    <property type="entry name" value="LysE"/>
    <property type="match status" value="1"/>
</dbReference>
<protein>
    <submittedName>
        <fullName evidence="7">Threonine export protein RhtC</fullName>
    </submittedName>
</protein>
<comment type="caution">
    <text evidence="7">The sequence shown here is derived from an EMBL/GenBank/DDBJ whole genome shotgun (WGS) entry which is preliminary data.</text>
</comment>
<dbReference type="AlphaFoldDB" id="A0A8J2ZC00"/>
<feature type="transmembrane region" description="Helical" evidence="6">
    <location>
        <begin position="184"/>
        <end position="205"/>
    </location>
</feature>
<keyword evidence="8" id="KW-1185">Reference proteome</keyword>
<evidence type="ECO:0000256" key="6">
    <source>
        <dbReference type="SAM" id="Phobius"/>
    </source>
</evidence>
<evidence type="ECO:0000256" key="2">
    <source>
        <dbReference type="ARBA" id="ARBA00022475"/>
    </source>
</evidence>
<proteinExistence type="predicted"/>
<dbReference type="GO" id="GO:0015171">
    <property type="term" value="F:amino acid transmembrane transporter activity"/>
    <property type="evidence" value="ECO:0007669"/>
    <property type="project" value="TreeGrafter"/>
</dbReference>
<evidence type="ECO:0000256" key="3">
    <source>
        <dbReference type="ARBA" id="ARBA00022692"/>
    </source>
</evidence>
<feature type="transmembrane region" description="Helical" evidence="6">
    <location>
        <begin position="153"/>
        <end position="172"/>
    </location>
</feature>
<comment type="subcellular location">
    <subcellularLocation>
        <location evidence="1">Cell membrane</location>
        <topology evidence="1">Multi-pass membrane protein</topology>
    </subcellularLocation>
</comment>
<name>A0A8J2ZC00_9PROT</name>
<feature type="transmembrane region" description="Helical" evidence="6">
    <location>
        <begin position="39"/>
        <end position="62"/>
    </location>
</feature>
<keyword evidence="2" id="KW-1003">Cell membrane</keyword>
<dbReference type="Proteomes" id="UP000597507">
    <property type="component" value="Unassembled WGS sequence"/>
</dbReference>
<evidence type="ECO:0000256" key="1">
    <source>
        <dbReference type="ARBA" id="ARBA00004651"/>
    </source>
</evidence>